<keyword evidence="1" id="KW-0472">Membrane</keyword>
<dbReference type="RefSeq" id="WP_030333329.1">
    <property type="nucleotide sequence ID" value="NZ_JBEXXF010000003.1"/>
</dbReference>
<evidence type="ECO:0000313" key="3">
    <source>
        <dbReference type="Proteomes" id="UP001602287"/>
    </source>
</evidence>
<keyword evidence="1" id="KW-0812">Transmembrane</keyword>
<reference evidence="2 3" key="1">
    <citation type="submission" date="2024-10" db="EMBL/GenBank/DDBJ databases">
        <title>The Natural Products Discovery Center: Release of the First 8490 Sequenced Strains for Exploring Actinobacteria Biosynthetic Diversity.</title>
        <authorList>
            <person name="Kalkreuter E."/>
            <person name="Kautsar S.A."/>
            <person name="Yang D."/>
            <person name="Bader C.D."/>
            <person name="Teijaro C.N."/>
            <person name="Fluegel L."/>
            <person name="Davis C.M."/>
            <person name="Simpson J.R."/>
            <person name="Lauterbach L."/>
            <person name="Steele A.D."/>
            <person name="Gui C."/>
            <person name="Meng S."/>
            <person name="Li G."/>
            <person name="Viehrig K."/>
            <person name="Ye F."/>
            <person name="Su P."/>
            <person name="Kiefer A.F."/>
            <person name="Nichols A."/>
            <person name="Cepeda A.J."/>
            <person name="Yan W."/>
            <person name="Fan B."/>
            <person name="Jiang Y."/>
            <person name="Adhikari A."/>
            <person name="Zheng C.-J."/>
            <person name="Schuster L."/>
            <person name="Cowan T.M."/>
            <person name="Smanski M.J."/>
            <person name="Chevrette M.G."/>
            <person name="De Carvalho L.P.S."/>
            <person name="Shen B."/>
        </authorList>
    </citation>
    <scope>NUCLEOTIDE SEQUENCE [LARGE SCALE GENOMIC DNA]</scope>
    <source>
        <strain evidence="2 3">NPDC000140</strain>
    </source>
</reference>
<feature type="transmembrane region" description="Helical" evidence="1">
    <location>
        <begin position="14"/>
        <end position="33"/>
    </location>
</feature>
<gene>
    <name evidence="2" type="ORF">ACFY3B_19575</name>
</gene>
<sequence length="61" mass="6204">MARKTRQGGWRPPAARNPAAFAVSVGGAVLILVGLLTDAIALAVIGAALAVAGWLIARRAR</sequence>
<evidence type="ECO:0000256" key="1">
    <source>
        <dbReference type="SAM" id="Phobius"/>
    </source>
</evidence>
<keyword evidence="3" id="KW-1185">Reference proteome</keyword>
<dbReference type="GeneID" id="95371332"/>
<accession>A0ABW6VWQ9</accession>
<comment type="caution">
    <text evidence="2">The sequence shown here is derived from an EMBL/GenBank/DDBJ whole genome shotgun (WGS) entry which is preliminary data.</text>
</comment>
<keyword evidence="1" id="KW-1133">Transmembrane helix</keyword>
<evidence type="ECO:0000313" key="2">
    <source>
        <dbReference type="EMBL" id="MFF5201800.1"/>
    </source>
</evidence>
<protein>
    <recommendedName>
        <fullName evidence="4">MYXO-CTERM domain-containing protein</fullName>
    </recommendedName>
</protein>
<feature type="transmembrane region" description="Helical" evidence="1">
    <location>
        <begin position="39"/>
        <end position="57"/>
    </location>
</feature>
<dbReference type="Proteomes" id="UP001602287">
    <property type="component" value="Unassembled WGS sequence"/>
</dbReference>
<proteinExistence type="predicted"/>
<organism evidence="2 3">
    <name type="scientific">Micromonospora parva</name>
    <dbReference type="NCBI Taxonomy" id="1464048"/>
    <lineage>
        <taxon>Bacteria</taxon>
        <taxon>Bacillati</taxon>
        <taxon>Actinomycetota</taxon>
        <taxon>Actinomycetes</taxon>
        <taxon>Micromonosporales</taxon>
        <taxon>Micromonosporaceae</taxon>
        <taxon>Micromonospora</taxon>
    </lineage>
</organism>
<name>A0ABW6VWQ9_9ACTN</name>
<evidence type="ECO:0008006" key="4">
    <source>
        <dbReference type="Google" id="ProtNLM"/>
    </source>
</evidence>
<dbReference type="EMBL" id="JBIAZM010000007">
    <property type="protein sequence ID" value="MFF5201800.1"/>
    <property type="molecule type" value="Genomic_DNA"/>
</dbReference>